<evidence type="ECO:0000256" key="10">
    <source>
        <dbReference type="ARBA" id="ARBA00034269"/>
    </source>
</evidence>
<keyword evidence="7 12" id="KW-1133">Transmembrane helix</keyword>
<dbReference type="GO" id="GO:0005886">
    <property type="term" value="C:plasma membrane"/>
    <property type="evidence" value="ECO:0007669"/>
    <property type="project" value="UniProtKB-SubCell"/>
</dbReference>
<dbReference type="CDD" id="cd12821">
    <property type="entry name" value="EcCorA_ZntB-like"/>
    <property type="match status" value="1"/>
</dbReference>
<dbReference type="Pfam" id="PF01544">
    <property type="entry name" value="CorA"/>
    <property type="match status" value="1"/>
</dbReference>
<comment type="subcellular location">
    <subcellularLocation>
        <location evidence="1">Cell membrane</location>
        <topology evidence="1">Multi-pass membrane protein</topology>
    </subcellularLocation>
</comment>
<dbReference type="PANTHER" id="PTHR46494:SF2">
    <property type="entry name" value="MAGNESIUM TRANSPORT PROTEIN CORA"/>
    <property type="match status" value="1"/>
</dbReference>
<dbReference type="GO" id="GO:0050897">
    <property type="term" value="F:cobalt ion binding"/>
    <property type="evidence" value="ECO:0007669"/>
    <property type="project" value="TreeGrafter"/>
</dbReference>
<accession>A0A0A6VAZ3</accession>
<gene>
    <name evidence="14" type="ORF">G4D61_07485</name>
    <name evidence="13" type="ORF">NG54_13435</name>
</gene>
<dbReference type="EMBL" id="JRUN01000043">
    <property type="protein sequence ID" value="KHD84766.1"/>
    <property type="molecule type" value="Genomic_DNA"/>
</dbReference>
<evidence type="ECO:0000256" key="2">
    <source>
        <dbReference type="ARBA" id="ARBA00009765"/>
    </source>
</evidence>
<evidence type="ECO:0000256" key="4">
    <source>
        <dbReference type="ARBA" id="ARBA00022475"/>
    </source>
</evidence>
<evidence type="ECO:0000313" key="15">
    <source>
        <dbReference type="Proteomes" id="UP000030588"/>
    </source>
</evidence>
<dbReference type="EMBL" id="JAAIWK010000009">
    <property type="protein sequence ID" value="NEY19812.1"/>
    <property type="molecule type" value="Genomic_DNA"/>
</dbReference>
<dbReference type="SUPFAM" id="SSF144083">
    <property type="entry name" value="Magnesium transport protein CorA, transmembrane region"/>
    <property type="match status" value="1"/>
</dbReference>
<sequence length="312" mass="37171">MIHLSPNDWTWFHFEDDHDQNILSMLQSNKDCMAWYETLESQESNFLSVEPFLSYSPIMKGSCVYYQHVHNREESELFHFYITEKMLVTVGLKFEMLEHSTIEHVLAEMKLSHHAIEAFFVILSELVKNYLYNIDDFELKLNQLLWDIRKHNNINILENIHQRRHELLIWKNMIIPLKEILIGLEEICDEDVFHLPQINRFNKKIKRCAMLLDEYQQEIDALVNLEDVVSNFRGNSIMKTLTVLTTLFTPVSAWGALWGMNFKHMPELGWKYGYLFSIVIISLNTILLYIYLYKKGWTGDILKVNKKHTFFK</sequence>
<comment type="function">
    <text evidence="11">Mediates influx of magnesium ions. Alternates between open and closed states. Activated by low cytoplasmic Mg(2+) levels. Inactive when cytoplasmic Mg(2+) levels are high.</text>
</comment>
<organism evidence="13 15">
    <name type="scientific">Heyndrickxia ginsengihumi</name>
    <dbReference type="NCBI Taxonomy" id="363870"/>
    <lineage>
        <taxon>Bacteria</taxon>
        <taxon>Bacillati</taxon>
        <taxon>Bacillota</taxon>
        <taxon>Bacilli</taxon>
        <taxon>Bacillales</taxon>
        <taxon>Bacillaceae</taxon>
        <taxon>Heyndrickxia</taxon>
    </lineage>
</organism>
<proteinExistence type="inferred from homology"/>
<evidence type="ECO:0000256" key="6">
    <source>
        <dbReference type="ARBA" id="ARBA00022842"/>
    </source>
</evidence>
<keyword evidence="8" id="KW-0406">Ion transport</keyword>
<evidence type="ECO:0000256" key="9">
    <source>
        <dbReference type="ARBA" id="ARBA00023136"/>
    </source>
</evidence>
<evidence type="ECO:0000313" key="16">
    <source>
        <dbReference type="Proteomes" id="UP000476934"/>
    </source>
</evidence>
<evidence type="ECO:0000256" key="1">
    <source>
        <dbReference type="ARBA" id="ARBA00004651"/>
    </source>
</evidence>
<evidence type="ECO:0000256" key="12">
    <source>
        <dbReference type="SAM" id="Phobius"/>
    </source>
</evidence>
<dbReference type="STRING" id="363870.NG54_13435"/>
<evidence type="ECO:0000256" key="7">
    <source>
        <dbReference type="ARBA" id="ARBA00022989"/>
    </source>
</evidence>
<dbReference type="RefSeq" id="WP_025729381.1">
    <property type="nucleotide sequence ID" value="NZ_JAAIWK010000009.1"/>
</dbReference>
<keyword evidence="6" id="KW-0460">Magnesium</keyword>
<protein>
    <submittedName>
        <fullName evidence="13">Magnesium transporter CorA</fullName>
    </submittedName>
</protein>
<dbReference type="InterPro" id="IPR045861">
    <property type="entry name" value="CorA_cytoplasmic_dom"/>
</dbReference>
<dbReference type="SUPFAM" id="SSF143865">
    <property type="entry name" value="CorA soluble domain-like"/>
    <property type="match status" value="1"/>
</dbReference>
<evidence type="ECO:0000256" key="3">
    <source>
        <dbReference type="ARBA" id="ARBA00022448"/>
    </source>
</evidence>
<dbReference type="AlphaFoldDB" id="A0A0A6VAZ3"/>
<dbReference type="Gene3D" id="1.20.58.340">
    <property type="entry name" value="Magnesium transport protein CorA, transmembrane region"/>
    <property type="match status" value="2"/>
</dbReference>
<dbReference type="Proteomes" id="UP000030588">
    <property type="component" value="Unassembled WGS sequence"/>
</dbReference>
<evidence type="ECO:0000256" key="11">
    <source>
        <dbReference type="ARBA" id="ARBA00045497"/>
    </source>
</evidence>
<comment type="caution">
    <text evidence="13">The sequence shown here is derived from an EMBL/GenBank/DDBJ whole genome shotgun (WGS) entry which is preliminary data.</text>
</comment>
<dbReference type="Proteomes" id="UP000476934">
    <property type="component" value="Unassembled WGS sequence"/>
</dbReference>
<dbReference type="OrthoDB" id="9803416at2"/>
<evidence type="ECO:0000313" key="13">
    <source>
        <dbReference type="EMBL" id="KHD84766.1"/>
    </source>
</evidence>
<dbReference type="FunFam" id="1.20.58.340:FF:000004">
    <property type="entry name" value="Magnesium transport protein CorA"/>
    <property type="match status" value="1"/>
</dbReference>
<keyword evidence="16" id="KW-1185">Reference proteome</keyword>
<name>A0A0A6VAZ3_9BACI</name>
<keyword evidence="9 12" id="KW-0472">Membrane</keyword>
<comment type="similarity">
    <text evidence="2">Belongs to the CorA metal ion transporter (MIT) (TC 1.A.35) family.</text>
</comment>
<evidence type="ECO:0000256" key="5">
    <source>
        <dbReference type="ARBA" id="ARBA00022692"/>
    </source>
</evidence>
<evidence type="ECO:0000313" key="14">
    <source>
        <dbReference type="EMBL" id="NEY19812.1"/>
    </source>
</evidence>
<feature type="transmembrane region" description="Helical" evidence="12">
    <location>
        <begin position="272"/>
        <end position="293"/>
    </location>
</feature>
<feature type="transmembrane region" description="Helical" evidence="12">
    <location>
        <begin position="241"/>
        <end position="260"/>
    </location>
</feature>
<dbReference type="GO" id="GO:0015095">
    <property type="term" value="F:magnesium ion transmembrane transporter activity"/>
    <property type="evidence" value="ECO:0007669"/>
    <property type="project" value="TreeGrafter"/>
</dbReference>
<keyword evidence="4" id="KW-1003">Cell membrane</keyword>
<dbReference type="PANTHER" id="PTHR46494">
    <property type="entry name" value="CORA FAMILY METAL ION TRANSPORTER (EUROFUNG)"/>
    <property type="match status" value="1"/>
</dbReference>
<evidence type="ECO:0000256" key="8">
    <source>
        <dbReference type="ARBA" id="ARBA00023065"/>
    </source>
</evidence>
<keyword evidence="5 12" id="KW-0812">Transmembrane</keyword>
<reference evidence="14 16" key="2">
    <citation type="submission" date="2020-02" db="EMBL/GenBank/DDBJ databases">
        <authorList>
            <person name="Feng H."/>
        </authorList>
    </citation>
    <scope>NUCLEOTIDE SEQUENCE [LARGE SCALE GENOMIC DNA]</scope>
    <source>
        <strain evidence="14 16">Gsoil 114</strain>
    </source>
</reference>
<dbReference type="GO" id="GO:0015087">
    <property type="term" value="F:cobalt ion transmembrane transporter activity"/>
    <property type="evidence" value="ECO:0007669"/>
    <property type="project" value="TreeGrafter"/>
</dbReference>
<comment type="catalytic activity">
    <reaction evidence="10">
        <text>Mg(2+)(in) = Mg(2+)(out)</text>
        <dbReference type="Rhea" id="RHEA:29827"/>
        <dbReference type="ChEBI" id="CHEBI:18420"/>
    </reaction>
</comment>
<reference evidence="13 15" key="1">
    <citation type="submission" date="2014-10" db="EMBL/GenBank/DDBJ databases">
        <title>Draft genome of phytase producing Bacillus ginsengihumi strain M2.11.</title>
        <authorList>
            <person name="Toymentseva A."/>
            <person name="Boulygina E.A."/>
            <person name="Kazakov S.V."/>
            <person name="Kayumov I."/>
            <person name="Suleimanova A.D."/>
            <person name="Mardanova A.M."/>
            <person name="Maria S.N."/>
            <person name="Sergey M.Y."/>
            <person name="Sharipova M.R."/>
        </authorList>
    </citation>
    <scope>NUCLEOTIDE SEQUENCE [LARGE SCALE GENOMIC DNA]</scope>
    <source>
        <strain evidence="13 15">M2.11</strain>
    </source>
</reference>
<reference evidence="14 16" key="3">
    <citation type="submission" date="2020-03" db="EMBL/GenBank/DDBJ databases">
        <title>Bacillus aquiflavi sp. nov., isolated from yellow water of strong flavor Chinese baijiu in Yibin region of China.</title>
        <authorList>
            <person name="Xie J."/>
        </authorList>
    </citation>
    <scope>NUCLEOTIDE SEQUENCE [LARGE SCALE GENOMIC DNA]</scope>
    <source>
        <strain evidence="14 16">Gsoil 114</strain>
    </source>
</reference>
<dbReference type="GO" id="GO:0000287">
    <property type="term" value="F:magnesium ion binding"/>
    <property type="evidence" value="ECO:0007669"/>
    <property type="project" value="TreeGrafter"/>
</dbReference>
<dbReference type="InterPro" id="IPR002523">
    <property type="entry name" value="MgTranspt_CorA/ZnTranspt_ZntB"/>
</dbReference>
<keyword evidence="3" id="KW-0813">Transport</keyword>
<dbReference type="InterPro" id="IPR045863">
    <property type="entry name" value="CorA_TM1_TM2"/>
</dbReference>